<keyword evidence="2" id="KW-1185">Reference proteome</keyword>
<proteinExistence type="predicted"/>
<protein>
    <submittedName>
        <fullName evidence="1">Proliferating cell nuclear antigen</fullName>
    </submittedName>
</protein>
<gene>
    <name evidence="1" type="ORF">OWV82_000164</name>
</gene>
<accession>A0ACC1YVC2</accession>
<organism evidence="1 2">
    <name type="scientific">Melia azedarach</name>
    <name type="common">Chinaberry tree</name>
    <dbReference type="NCBI Taxonomy" id="155640"/>
    <lineage>
        <taxon>Eukaryota</taxon>
        <taxon>Viridiplantae</taxon>
        <taxon>Streptophyta</taxon>
        <taxon>Embryophyta</taxon>
        <taxon>Tracheophyta</taxon>
        <taxon>Spermatophyta</taxon>
        <taxon>Magnoliopsida</taxon>
        <taxon>eudicotyledons</taxon>
        <taxon>Gunneridae</taxon>
        <taxon>Pentapetalae</taxon>
        <taxon>rosids</taxon>
        <taxon>malvids</taxon>
        <taxon>Sapindales</taxon>
        <taxon>Meliaceae</taxon>
        <taxon>Melia</taxon>
    </lineage>
</organism>
<sequence>MLELKVSNGDLLRRAVAPLIELIDIDDDKGIVIYSPNGVSLTSWDQEGYMYAMLIIKPVISDDNLFRCNSNGCAGIDLNEVYNKLILQYGESSVTVQADDEEHGIIRFIFNLVDEEGNTVSRYETLELKEADNVYDDPETYLERQYLAIIGIPSNDFVEILRYLREDSNDEAILNITNGQVRFSTETNRNIIRRTERDECIMGGVGEEDEFEVKIDLPPLDALQKAALVSTMVWMLYSDEAPLVLNYPVDDIGSLVFYFD</sequence>
<name>A0ACC1YVC2_MELAZ</name>
<evidence type="ECO:0000313" key="2">
    <source>
        <dbReference type="Proteomes" id="UP001164539"/>
    </source>
</evidence>
<dbReference type="EMBL" id="CM051394">
    <property type="protein sequence ID" value="KAJ4726989.1"/>
    <property type="molecule type" value="Genomic_DNA"/>
</dbReference>
<evidence type="ECO:0000313" key="1">
    <source>
        <dbReference type="EMBL" id="KAJ4726989.1"/>
    </source>
</evidence>
<reference evidence="1 2" key="1">
    <citation type="journal article" date="2023" name="Science">
        <title>Complex scaffold remodeling in plant triterpene biosynthesis.</title>
        <authorList>
            <person name="De La Pena R."/>
            <person name="Hodgson H."/>
            <person name="Liu J.C."/>
            <person name="Stephenson M.J."/>
            <person name="Martin A.C."/>
            <person name="Owen C."/>
            <person name="Harkess A."/>
            <person name="Leebens-Mack J."/>
            <person name="Jimenez L.E."/>
            <person name="Osbourn A."/>
            <person name="Sattely E.S."/>
        </authorList>
    </citation>
    <scope>NUCLEOTIDE SEQUENCE [LARGE SCALE GENOMIC DNA]</scope>
    <source>
        <strain evidence="2">cv. JPN11</strain>
        <tissue evidence="1">Leaf</tissue>
    </source>
</reference>
<dbReference type="Proteomes" id="UP001164539">
    <property type="component" value="Chromosome 1"/>
</dbReference>
<comment type="caution">
    <text evidence="1">The sequence shown here is derived from an EMBL/GenBank/DDBJ whole genome shotgun (WGS) entry which is preliminary data.</text>
</comment>